<feature type="domain" description="N-acetyltransferase" evidence="1">
    <location>
        <begin position="12"/>
        <end position="154"/>
    </location>
</feature>
<organism evidence="2 3">
    <name type="scientific">Butyrivibrio hungatei DSM 14810</name>
    <dbReference type="NCBI Taxonomy" id="1121132"/>
    <lineage>
        <taxon>Bacteria</taxon>
        <taxon>Bacillati</taxon>
        <taxon>Bacillota</taxon>
        <taxon>Clostridia</taxon>
        <taxon>Lachnospirales</taxon>
        <taxon>Lachnospiraceae</taxon>
        <taxon>Butyrivibrio</taxon>
    </lineage>
</organism>
<dbReference type="SUPFAM" id="SSF55729">
    <property type="entry name" value="Acyl-CoA N-acyltransferases (Nat)"/>
    <property type="match status" value="1"/>
</dbReference>
<dbReference type="EMBL" id="FRDH01000009">
    <property type="protein sequence ID" value="SHN60975.1"/>
    <property type="molecule type" value="Genomic_DNA"/>
</dbReference>
<proteinExistence type="predicted"/>
<dbReference type="InterPro" id="IPR000182">
    <property type="entry name" value="GNAT_dom"/>
</dbReference>
<name>A0A1M7SR60_9FIRM</name>
<dbReference type="RefSeq" id="WP_072704220.1">
    <property type="nucleotide sequence ID" value="NZ_FRDH01000009.1"/>
</dbReference>
<dbReference type="Gene3D" id="3.40.630.30">
    <property type="match status" value="1"/>
</dbReference>
<dbReference type="PROSITE" id="PS51186">
    <property type="entry name" value="GNAT"/>
    <property type="match status" value="1"/>
</dbReference>
<accession>A0A1M7SR60</accession>
<evidence type="ECO:0000313" key="3">
    <source>
        <dbReference type="Proteomes" id="UP000184097"/>
    </source>
</evidence>
<dbReference type="Pfam" id="PF00583">
    <property type="entry name" value="Acetyltransf_1"/>
    <property type="match status" value="1"/>
</dbReference>
<protein>
    <submittedName>
        <fullName evidence="2">Diamine N-acetyltransferase</fullName>
    </submittedName>
</protein>
<dbReference type="GO" id="GO:0016747">
    <property type="term" value="F:acyltransferase activity, transferring groups other than amino-acyl groups"/>
    <property type="evidence" value="ECO:0007669"/>
    <property type="project" value="InterPro"/>
</dbReference>
<evidence type="ECO:0000259" key="1">
    <source>
        <dbReference type="PROSITE" id="PS51186"/>
    </source>
</evidence>
<gene>
    <name evidence="2" type="ORF">SAMN02745247_02280</name>
</gene>
<evidence type="ECO:0000313" key="2">
    <source>
        <dbReference type="EMBL" id="SHN60975.1"/>
    </source>
</evidence>
<dbReference type="CDD" id="cd04301">
    <property type="entry name" value="NAT_SF"/>
    <property type="match status" value="1"/>
</dbReference>
<keyword evidence="2" id="KW-0808">Transferase</keyword>
<dbReference type="AlphaFoldDB" id="A0A1M7SR60"/>
<reference evidence="2 3" key="1">
    <citation type="submission" date="2016-12" db="EMBL/GenBank/DDBJ databases">
        <authorList>
            <person name="Song W.-J."/>
            <person name="Kurnit D.M."/>
        </authorList>
    </citation>
    <scope>NUCLEOTIDE SEQUENCE [LARGE SCALE GENOMIC DNA]</scope>
    <source>
        <strain evidence="2 3">DSM 14810</strain>
    </source>
</reference>
<sequence length="155" mass="18174">MLKLVTPSLEDMWFREKLLADKETMSYNHAWGGTIQFPKEKWDGWYDKWVSNHENKRYYRYLKDETGFVGEIAYHYDSEYDGYVANVIVFSKDRGKGYGAQGLELLCQAARENGIAALYDDIAIDNTAITLFIKHGFYEEYRTEDKVVLKKDLIN</sequence>
<dbReference type="Proteomes" id="UP000184097">
    <property type="component" value="Unassembled WGS sequence"/>
</dbReference>
<dbReference type="InterPro" id="IPR016181">
    <property type="entry name" value="Acyl_CoA_acyltransferase"/>
</dbReference>